<dbReference type="SMART" id="SM00354">
    <property type="entry name" value="HTH_LACI"/>
    <property type="match status" value="1"/>
</dbReference>
<dbReference type="Gene3D" id="3.40.50.2300">
    <property type="match status" value="2"/>
</dbReference>
<dbReference type="GO" id="GO:0003700">
    <property type="term" value="F:DNA-binding transcription factor activity"/>
    <property type="evidence" value="ECO:0007669"/>
    <property type="project" value="TreeGrafter"/>
</dbReference>
<sequence length="332" mass="37177">MATIRDVAKLAGVSVGTVSRYLNGFQLKNKNMQNIATAIKELNYEENIIAKGLKTNKSLSIGVVINSLTDVFATSIVTALESYLEANNYSIILCDYQQSPEKLSQKLEFLKTRSVDGVIVFHVEKTLPIFEDYQKAGIPIVTIDCPIEDFETDAILVDNVGASFHAVEKLIEMGHQNIGVIAGTQDRYIGRKRLVGYETALKAANLPIVNEHIKVADYTKESGYLKTKELLKQDQPVTAIYATNYYMTLGAMQAIFEEKLAIPEDISIIGFDYFELSDIFQPLLSVIKQPVEEIGTVAGEIILKRIKGDYTDYPMIKKLDTTMLWRDSVKKR</sequence>
<dbReference type="GO" id="GO:0000976">
    <property type="term" value="F:transcription cis-regulatory region binding"/>
    <property type="evidence" value="ECO:0007669"/>
    <property type="project" value="TreeGrafter"/>
</dbReference>
<evidence type="ECO:0000256" key="2">
    <source>
        <dbReference type="ARBA" id="ARBA00023015"/>
    </source>
</evidence>
<evidence type="ECO:0000313" key="6">
    <source>
        <dbReference type="EMBL" id="MDZ5757401.1"/>
    </source>
</evidence>
<keyword evidence="1" id="KW-0678">Repressor</keyword>
<reference evidence="6" key="1">
    <citation type="submission" date="2023-08" db="EMBL/GenBank/DDBJ databases">
        <title>Genomic characterization of piscicolin 126 produced by Carnobacterium maltaromaticum CM22 strain isolated from salmon (Salmo salar).</title>
        <authorList>
            <person name="Gonzalez-Gragera E."/>
            <person name="Garcia-Lopez J.D."/>
            <person name="Teso-Perez C."/>
            <person name="Gimenez-Hernandez I."/>
            <person name="Peralta-Sanchez J.M."/>
            <person name="Valdivia E."/>
            <person name="Montalban-Lopez M."/>
            <person name="Martin-Platero A.M."/>
            <person name="Banos A."/>
            <person name="Martinez-Bueno M."/>
        </authorList>
    </citation>
    <scope>NUCLEOTIDE SEQUENCE</scope>
    <source>
        <strain evidence="6">CM22</strain>
    </source>
</reference>
<dbReference type="CDD" id="cd06267">
    <property type="entry name" value="PBP1_LacI_sugar_binding-like"/>
    <property type="match status" value="1"/>
</dbReference>
<dbReference type="Pfam" id="PF13377">
    <property type="entry name" value="Peripla_BP_3"/>
    <property type="match status" value="1"/>
</dbReference>
<dbReference type="SUPFAM" id="SSF53822">
    <property type="entry name" value="Periplasmic binding protein-like I"/>
    <property type="match status" value="1"/>
</dbReference>
<dbReference type="PRINTS" id="PR00036">
    <property type="entry name" value="HTHLACI"/>
</dbReference>
<keyword evidence="2" id="KW-0805">Transcription regulation</keyword>
<dbReference type="CDD" id="cd01392">
    <property type="entry name" value="HTH_LacI"/>
    <property type="match status" value="1"/>
</dbReference>
<dbReference type="RefSeq" id="WP_157454801.1">
    <property type="nucleotide sequence ID" value="NZ_CP045040.1"/>
</dbReference>
<dbReference type="InterPro" id="IPR000843">
    <property type="entry name" value="HTH_LacI"/>
</dbReference>
<comment type="caution">
    <text evidence="6">The sequence shown here is derived from an EMBL/GenBank/DDBJ whole genome shotgun (WGS) entry which is preliminary data.</text>
</comment>
<dbReference type="AlphaFoldDB" id="A0AAW9K253"/>
<evidence type="ECO:0000256" key="1">
    <source>
        <dbReference type="ARBA" id="ARBA00022491"/>
    </source>
</evidence>
<dbReference type="Pfam" id="PF00356">
    <property type="entry name" value="LacI"/>
    <property type="match status" value="1"/>
</dbReference>
<dbReference type="PROSITE" id="PS00356">
    <property type="entry name" value="HTH_LACI_1"/>
    <property type="match status" value="1"/>
</dbReference>
<dbReference type="PANTHER" id="PTHR30146">
    <property type="entry name" value="LACI-RELATED TRANSCRIPTIONAL REPRESSOR"/>
    <property type="match status" value="1"/>
</dbReference>
<keyword evidence="3 6" id="KW-0238">DNA-binding</keyword>
<dbReference type="PANTHER" id="PTHR30146:SF148">
    <property type="entry name" value="HTH-TYPE TRANSCRIPTIONAL REPRESSOR PURR-RELATED"/>
    <property type="match status" value="1"/>
</dbReference>
<organism evidence="6 7">
    <name type="scientific">Carnobacterium maltaromaticum</name>
    <name type="common">Carnobacterium piscicola</name>
    <dbReference type="NCBI Taxonomy" id="2751"/>
    <lineage>
        <taxon>Bacteria</taxon>
        <taxon>Bacillati</taxon>
        <taxon>Bacillota</taxon>
        <taxon>Bacilli</taxon>
        <taxon>Lactobacillales</taxon>
        <taxon>Carnobacteriaceae</taxon>
        <taxon>Carnobacterium</taxon>
    </lineage>
</organism>
<dbReference type="SUPFAM" id="SSF47413">
    <property type="entry name" value="lambda repressor-like DNA-binding domains"/>
    <property type="match status" value="1"/>
</dbReference>
<evidence type="ECO:0000256" key="3">
    <source>
        <dbReference type="ARBA" id="ARBA00023125"/>
    </source>
</evidence>
<evidence type="ECO:0000259" key="5">
    <source>
        <dbReference type="PROSITE" id="PS50932"/>
    </source>
</evidence>
<dbReference type="Proteomes" id="UP001290462">
    <property type="component" value="Unassembled WGS sequence"/>
</dbReference>
<keyword evidence="4" id="KW-0804">Transcription</keyword>
<proteinExistence type="predicted"/>
<feature type="domain" description="HTH lacI-type" evidence="5">
    <location>
        <begin position="2"/>
        <end position="55"/>
    </location>
</feature>
<evidence type="ECO:0000256" key="4">
    <source>
        <dbReference type="ARBA" id="ARBA00023163"/>
    </source>
</evidence>
<dbReference type="EMBL" id="JAVBVO010000001">
    <property type="protein sequence ID" value="MDZ5757401.1"/>
    <property type="molecule type" value="Genomic_DNA"/>
</dbReference>
<dbReference type="PROSITE" id="PS50932">
    <property type="entry name" value="HTH_LACI_2"/>
    <property type="match status" value="1"/>
</dbReference>
<gene>
    <name evidence="6" type="ORF">RAK27_01860</name>
</gene>
<name>A0AAW9K253_CARML</name>
<accession>A0AAW9K253</accession>
<dbReference type="InterPro" id="IPR046335">
    <property type="entry name" value="LacI/GalR-like_sensor"/>
</dbReference>
<dbReference type="Gene3D" id="1.10.260.40">
    <property type="entry name" value="lambda repressor-like DNA-binding domains"/>
    <property type="match status" value="1"/>
</dbReference>
<dbReference type="InterPro" id="IPR010982">
    <property type="entry name" value="Lambda_DNA-bd_dom_sf"/>
</dbReference>
<protein>
    <submittedName>
        <fullName evidence="6">LacI family DNA-binding transcriptional regulator</fullName>
    </submittedName>
</protein>
<dbReference type="InterPro" id="IPR028082">
    <property type="entry name" value="Peripla_BP_I"/>
</dbReference>
<evidence type="ECO:0000313" key="7">
    <source>
        <dbReference type="Proteomes" id="UP001290462"/>
    </source>
</evidence>